<evidence type="ECO:0000256" key="1">
    <source>
        <dbReference type="SAM" id="SignalP"/>
    </source>
</evidence>
<dbReference type="AlphaFoldDB" id="A0A1G2D2F1"/>
<organism evidence="2 3">
    <name type="scientific">Candidatus Lloydbacteria bacterium RIFCSPHIGHO2_02_FULL_50_13</name>
    <dbReference type="NCBI Taxonomy" id="1798661"/>
    <lineage>
        <taxon>Bacteria</taxon>
        <taxon>Candidatus Lloydiibacteriota</taxon>
    </lineage>
</organism>
<keyword evidence="1" id="KW-0732">Signal</keyword>
<feature type="signal peptide" evidence="1">
    <location>
        <begin position="1"/>
        <end position="25"/>
    </location>
</feature>
<evidence type="ECO:0000313" key="2">
    <source>
        <dbReference type="EMBL" id="OGZ06918.1"/>
    </source>
</evidence>
<gene>
    <name evidence="2" type="ORF">A3D65_04435</name>
</gene>
<protein>
    <submittedName>
        <fullName evidence="2">Uncharacterized protein</fullName>
    </submittedName>
</protein>
<comment type="caution">
    <text evidence="2">The sequence shown here is derived from an EMBL/GenBank/DDBJ whole genome shotgun (WGS) entry which is preliminary data.</text>
</comment>
<dbReference type="EMBL" id="MHLL01000075">
    <property type="protein sequence ID" value="OGZ06918.1"/>
    <property type="molecule type" value="Genomic_DNA"/>
</dbReference>
<reference evidence="2 3" key="1">
    <citation type="journal article" date="2016" name="Nat. Commun.">
        <title>Thousands of microbial genomes shed light on interconnected biogeochemical processes in an aquifer system.</title>
        <authorList>
            <person name="Anantharaman K."/>
            <person name="Brown C.T."/>
            <person name="Hug L.A."/>
            <person name="Sharon I."/>
            <person name="Castelle C.J."/>
            <person name="Probst A.J."/>
            <person name="Thomas B.C."/>
            <person name="Singh A."/>
            <person name="Wilkins M.J."/>
            <person name="Karaoz U."/>
            <person name="Brodie E.L."/>
            <person name="Williams K.H."/>
            <person name="Hubbard S.S."/>
            <person name="Banfield J.F."/>
        </authorList>
    </citation>
    <scope>NUCLEOTIDE SEQUENCE [LARGE SCALE GENOMIC DNA]</scope>
</reference>
<dbReference type="Proteomes" id="UP000177996">
    <property type="component" value="Unassembled WGS sequence"/>
</dbReference>
<accession>A0A1G2D2F1</accession>
<sequence length="73" mass="8036">MTLCRTTFAVLFVVGTLSLATPALAKPEFAAKEKTSCPACHVMTEFPKRSDVGLCYKRHGYKNLALCQKDPTK</sequence>
<name>A0A1G2D2F1_9BACT</name>
<proteinExistence type="predicted"/>
<evidence type="ECO:0000313" key="3">
    <source>
        <dbReference type="Proteomes" id="UP000177996"/>
    </source>
</evidence>
<feature type="chain" id="PRO_5009582444" evidence="1">
    <location>
        <begin position="26"/>
        <end position="73"/>
    </location>
</feature>